<dbReference type="STRING" id="29349.CLOTH_01700"/>
<accession>A0A1V4IA63</accession>
<reference evidence="1 2" key="1">
    <citation type="submission" date="2017-03" db="EMBL/GenBank/DDBJ databases">
        <title>Genome sequence of Clostridium thermoalcaliphilum DSM 7309.</title>
        <authorList>
            <person name="Poehlein A."/>
            <person name="Daniel R."/>
        </authorList>
    </citation>
    <scope>NUCLEOTIDE SEQUENCE [LARGE SCALE GENOMIC DNA]</scope>
    <source>
        <strain evidence="1 2">DSM 7309</strain>
    </source>
</reference>
<dbReference type="EMBL" id="MZGW01000001">
    <property type="protein sequence ID" value="OPJ56888.1"/>
    <property type="molecule type" value="Genomic_DNA"/>
</dbReference>
<evidence type="ECO:0000313" key="1">
    <source>
        <dbReference type="EMBL" id="OPJ56888.1"/>
    </source>
</evidence>
<evidence type="ECO:0000313" key="2">
    <source>
        <dbReference type="Proteomes" id="UP000190140"/>
    </source>
</evidence>
<dbReference type="Proteomes" id="UP000190140">
    <property type="component" value="Unassembled WGS sequence"/>
</dbReference>
<protein>
    <submittedName>
        <fullName evidence="1">Uncharacterized protein</fullName>
    </submittedName>
</protein>
<organism evidence="1 2">
    <name type="scientific">Alkalithermobacter paradoxus</name>
    <dbReference type="NCBI Taxonomy" id="29349"/>
    <lineage>
        <taxon>Bacteria</taxon>
        <taxon>Bacillati</taxon>
        <taxon>Bacillota</taxon>
        <taxon>Clostridia</taxon>
        <taxon>Peptostreptococcales</taxon>
        <taxon>Tepidibacteraceae</taxon>
        <taxon>Alkalithermobacter</taxon>
    </lineage>
</organism>
<gene>
    <name evidence="1" type="ORF">CLOTH_01700</name>
</gene>
<dbReference type="RefSeq" id="WP_079410258.1">
    <property type="nucleotide sequence ID" value="NZ_MZGW01000001.1"/>
</dbReference>
<sequence length="67" mass="7808">MEWKKGRVEFDDGTVYPAEFLMRGDGKVWNVKVYKDGKVVKEIDADCFANNLGKSVEDVYPYKYHID</sequence>
<proteinExistence type="predicted"/>
<comment type="caution">
    <text evidence="1">The sequence shown here is derived from an EMBL/GenBank/DDBJ whole genome shotgun (WGS) entry which is preliminary data.</text>
</comment>
<keyword evidence="2" id="KW-1185">Reference proteome</keyword>
<dbReference type="AlphaFoldDB" id="A0A1V4IA63"/>
<dbReference type="OrthoDB" id="1753480at2"/>
<name>A0A1V4IA63_9FIRM</name>